<dbReference type="Proteomes" id="UP000237105">
    <property type="component" value="Unassembled WGS sequence"/>
</dbReference>
<dbReference type="AlphaFoldDB" id="A0A2P5DNE6"/>
<keyword evidence="2" id="KW-1185">Reference proteome</keyword>
<dbReference type="OrthoDB" id="10524216at2759"/>
<organism evidence="1 2">
    <name type="scientific">Parasponia andersonii</name>
    <name type="common">Sponia andersonii</name>
    <dbReference type="NCBI Taxonomy" id="3476"/>
    <lineage>
        <taxon>Eukaryota</taxon>
        <taxon>Viridiplantae</taxon>
        <taxon>Streptophyta</taxon>
        <taxon>Embryophyta</taxon>
        <taxon>Tracheophyta</taxon>
        <taxon>Spermatophyta</taxon>
        <taxon>Magnoliopsida</taxon>
        <taxon>eudicotyledons</taxon>
        <taxon>Gunneridae</taxon>
        <taxon>Pentapetalae</taxon>
        <taxon>rosids</taxon>
        <taxon>fabids</taxon>
        <taxon>Rosales</taxon>
        <taxon>Cannabaceae</taxon>
        <taxon>Parasponia</taxon>
    </lineage>
</organism>
<gene>
    <name evidence="1" type="ORF">PanWU01x14_048740</name>
</gene>
<dbReference type="EMBL" id="JXTB01000027">
    <property type="protein sequence ID" value="PON74815.1"/>
    <property type="molecule type" value="Genomic_DNA"/>
</dbReference>
<accession>A0A2P5DNE6</accession>
<protein>
    <submittedName>
        <fullName evidence="1">Uncharacterized protein</fullName>
    </submittedName>
</protein>
<name>A0A2P5DNE6_PARAD</name>
<comment type="caution">
    <text evidence="1">The sequence shown here is derived from an EMBL/GenBank/DDBJ whole genome shotgun (WGS) entry which is preliminary data.</text>
</comment>
<evidence type="ECO:0000313" key="1">
    <source>
        <dbReference type="EMBL" id="PON74815.1"/>
    </source>
</evidence>
<reference evidence="2" key="1">
    <citation type="submission" date="2016-06" db="EMBL/GenBank/DDBJ databases">
        <title>Parallel loss of symbiosis genes in relatives of nitrogen-fixing non-legume Parasponia.</title>
        <authorList>
            <person name="Van Velzen R."/>
            <person name="Holmer R."/>
            <person name="Bu F."/>
            <person name="Rutten L."/>
            <person name="Van Zeijl A."/>
            <person name="Liu W."/>
            <person name="Santuari L."/>
            <person name="Cao Q."/>
            <person name="Sharma T."/>
            <person name="Shen D."/>
            <person name="Roswanjaya Y."/>
            <person name="Wardhani T."/>
            <person name="Kalhor M.S."/>
            <person name="Jansen J."/>
            <person name="Van den Hoogen J."/>
            <person name="Gungor B."/>
            <person name="Hartog M."/>
            <person name="Hontelez J."/>
            <person name="Verver J."/>
            <person name="Yang W.-C."/>
            <person name="Schijlen E."/>
            <person name="Repin R."/>
            <person name="Schilthuizen M."/>
            <person name="Schranz E."/>
            <person name="Heidstra R."/>
            <person name="Miyata K."/>
            <person name="Fedorova E."/>
            <person name="Kohlen W."/>
            <person name="Bisseling T."/>
            <person name="Smit S."/>
            <person name="Geurts R."/>
        </authorList>
    </citation>
    <scope>NUCLEOTIDE SEQUENCE [LARGE SCALE GENOMIC DNA]</scope>
    <source>
        <strain evidence="2">cv. WU1-14</strain>
    </source>
</reference>
<sequence>MGSDNLSAMHLARKLLQEMFLIVGCRHSSIKTNSGNLHFPVGVFTWKKNSNYKKSYKYKL</sequence>
<evidence type="ECO:0000313" key="2">
    <source>
        <dbReference type="Proteomes" id="UP000237105"/>
    </source>
</evidence>
<proteinExistence type="predicted"/>